<dbReference type="InterPro" id="IPR056632">
    <property type="entry name" value="DUF7730"/>
</dbReference>
<organism evidence="2 3">
    <name type="scientific">Epichloe bromicola</name>
    <dbReference type="NCBI Taxonomy" id="79588"/>
    <lineage>
        <taxon>Eukaryota</taxon>
        <taxon>Fungi</taxon>
        <taxon>Dikarya</taxon>
        <taxon>Ascomycota</taxon>
        <taxon>Pezizomycotina</taxon>
        <taxon>Sordariomycetes</taxon>
        <taxon>Hypocreomycetidae</taxon>
        <taxon>Hypocreales</taxon>
        <taxon>Clavicipitaceae</taxon>
        <taxon>Epichloe</taxon>
    </lineage>
</organism>
<keyword evidence="3" id="KW-1185">Reference proteome</keyword>
<name>A0ABQ0CNB8_9HYPO</name>
<proteinExistence type="predicted"/>
<sequence>MCLEGHIDPQLQSVLAQLPAEVRRQIYAHIVPAQAHLYQDQGNIHVATCITPRPSNDHYCFDRRSLGDPSTEVWARRLQSPWGGHWRCEEVAKRLHHPDVPGIQTRHDAARALMSACRRTFEDVACLLAETSVIHVDDLSTLDVLLDGRDSSLFSIRPGHLLTKAFFNTRRLNLSFRLPPAVFKAVEASSTPARDAPSYPGTSSPTSWFCLWQCIAALRHLRTVDITLDHDSESSWSSVNEHAVLSPLQALASNPDLRTTIHLPRVASSHFNTTSLGFAVKRFTRQRFFTEYRNDGSIGVVYEEDAYKSLHRPGQGSADAVRAAELTMHIWFQGIDLDYDALDESPGLDQDSGCDA</sequence>
<accession>A0ABQ0CNB8</accession>
<reference evidence="3" key="1">
    <citation type="submission" date="2024-06" db="EMBL/GenBank/DDBJ databases">
        <title>Draft Genome Sequences of Epichloe bromicola Strains Isolated from Elymus ciliaris.</title>
        <authorList>
            <consortium name="Epichloe bromicola genome sequencing consortium"/>
            <person name="Miura A."/>
            <person name="Imano S."/>
            <person name="Ashida A."/>
            <person name="Sato I."/>
            <person name="Chiba S."/>
            <person name="Tanaka A."/>
            <person name="Camagna M."/>
            <person name="Takemoto D."/>
        </authorList>
    </citation>
    <scope>NUCLEOTIDE SEQUENCE [LARGE SCALE GENOMIC DNA]</scope>
    <source>
        <strain evidence="3">DP</strain>
    </source>
</reference>
<comment type="caution">
    <text evidence="2">The sequence shown here is derived from an EMBL/GenBank/DDBJ whole genome shotgun (WGS) entry which is preliminary data.</text>
</comment>
<evidence type="ECO:0000259" key="1">
    <source>
        <dbReference type="Pfam" id="PF24864"/>
    </source>
</evidence>
<evidence type="ECO:0000313" key="3">
    <source>
        <dbReference type="Proteomes" id="UP001562357"/>
    </source>
</evidence>
<dbReference type="EMBL" id="BAAFGZ010000103">
    <property type="protein sequence ID" value="GAB0134945.1"/>
    <property type="molecule type" value="Genomic_DNA"/>
</dbReference>
<evidence type="ECO:0000313" key="2">
    <source>
        <dbReference type="EMBL" id="GAB0134945.1"/>
    </source>
</evidence>
<protein>
    <recommendedName>
        <fullName evidence="1">DUF7730 domain-containing protein</fullName>
    </recommendedName>
</protein>
<dbReference type="Pfam" id="PF24864">
    <property type="entry name" value="DUF7730"/>
    <property type="match status" value="1"/>
</dbReference>
<dbReference type="Proteomes" id="UP001562357">
    <property type="component" value="Unassembled WGS sequence"/>
</dbReference>
<gene>
    <name evidence="2" type="primary">g3297</name>
    <name evidence="2" type="ORF">EsDP_00003297</name>
</gene>
<feature type="domain" description="DUF7730" evidence="1">
    <location>
        <begin position="9"/>
        <end position="254"/>
    </location>
</feature>